<reference evidence="7" key="1">
    <citation type="submission" date="2020-05" db="EMBL/GenBank/DDBJ databases">
        <title>WGS assembly of Panicum virgatum.</title>
        <authorList>
            <person name="Lovell J.T."/>
            <person name="Jenkins J."/>
            <person name="Shu S."/>
            <person name="Juenger T.E."/>
            <person name="Schmutz J."/>
        </authorList>
    </citation>
    <scope>NUCLEOTIDE SEQUENCE</scope>
    <source>
        <strain evidence="7">AP13</strain>
    </source>
</reference>
<evidence type="ECO:0000313" key="8">
    <source>
        <dbReference type="Proteomes" id="UP000823388"/>
    </source>
</evidence>
<evidence type="ECO:0000256" key="3">
    <source>
        <dbReference type="ARBA" id="ARBA00022737"/>
    </source>
</evidence>
<dbReference type="PANTHER" id="PTHR48214">
    <property type="entry name" value="ZEIN-ALPHA PMS2"/>
    <property type="match status" value="1"/>
</dbReference>
<keyword evidence="4" id="KW-0758">Storage protein</keyword>
<evidence type="ECO:0000256" key="4">
    <source>
        <dbReference type="ARBA" id="ARBA00022761"/>
    </source>
</evidence>
<dbReference type="GO" id="GO:0045735">
    <property type="term" value="F:nutrient reservoir activity"/>
    <property type="evidence" value="ECO:0007669"/>
    <property type="project" value="UniProtKB-KW"/>
</dbReference>
<dbReference type="OrthoDB" id="636471at2759"/>
<keyword evidence="3" id="KW-0677">Repeat</keyword>
<keyword evidence="5" id="KW-0708">Seed storage protein</keyword>
<dbReference type="Proteomes" id="UP000823388">
    <property type="component" value="Chromosome 9N"/>
</dbReference>
<dbReference type="InterPro" id="IPR002530">
    <property type="entry name" value="Zein"/>
</dbReference>
<keyword evidence="8" id="KW-1185">Reference proteome</keyword>
<evidence type="ECO:0000256" key="1">
    <source>
        <dbReference type="ARBA" id="ARBA00005777"/>
    </source>
</evidence>
<dbReference type="AlphaFoldDB" id="A0A8T0MXF5"/>
<evidence type="ECO:0000313" key="7">
    <source>
        <dbReference type="EMBL" id="KAG2540802.1"/>
    </source>
</evidence>
<proteinExistence type="inferred from homology"/>
<dbReference type="PANTHER" id="PTHR48214:SF1">
    <property type="entry name" value="ZEIN-ALPHA PMS2"/>
    <property type="match status" value="1"/>
</dbReference>
<sequence>MAAKVFAFFFALLALSATAATAYISPVTAAAATIIPLYSPQATAIAATHPCMQYYAQLQALASGILAPSAVLIQQPLAIVQQQCQAHLAVQSIIALRHQQQMLVNPAATLLQNMFNQLAVAHPITVSAYWQQQQLLPNVFNQVAMTSPVTYWQQQQLLSNVFNQVALVNPITAAYWQQPQLLSNVFNQVAIASPVTNWQQQQQLLSNVFSQVALANPAAYLQQPFINGAIF</sequence>
<feature type="signal peptide" evidence="6">
    <location>
        <begin position="1"/>
        <end position="22"/>
    </location>
</feature>
<evidence type="ECO:0000256" key="6">
    <source>
        <dbReference type="SAM" id="SignalP"/>
    </source>
</evidence>
<name>A0A8T0MXF5_PANVG</name>
<comment type="caution">
    <text evidence="7">The sequence shown here is derived from an EMBL/GenBank/DDBJ whole genome shotgun (WGS) entry which is preliminary data.</text>
</comment>
<keyword evidence="2 6" id="KW-0732">Signal</keyword>
<dbReference type="EMBL" id="CM029054">
    <property type="protein sequence ID" value="KAG2540802.1"/>
    <property type="molecule type" value="Genomic_DNA"/>
</dbReference>
<evidence type="ECO:0000256" key="2">
    <source>
        <dbReference type="ARBA" id="ARBA00022729"/>
    </source>
</evidence>
<accession>A0A8T0MXF5</accession>
<dbReference type="InterPro" id="IPR051903">
    <property type="entry name" value="Zein-alpha"/>
</dbReference>
<gene>
    <name evidence="7" type="ORF">PVAP13_9NG583300</name>
</gene>
<organism evidence="7 8">
    <name type="scientific">Panicum virgatum</name>
    <name type="common">Blackwell switchgrass</name>
    <dbReference type="NCBI Taxonomy" id="38727"/>
    <lineage>
        <taxon>Eukaryota</taxon>
        <taxon>Viridiplantae</taxon>
        <taxon>Streptophyta</taxon>
        <taxon>Embryophyta</taxon>
        <taxon>Tracheophyta</taxon>
        <taxon>Spermatophyta</taxon>
        <taxon>Magnoliopsida</taxon>
        <taxon>Liliopsida</taxon>
        <taxon>Poales</taxon>
        <taxon>Poaceae</taxon>
        <taxon>PACMAD clade</taxon>
        <taxon>Panicoideae</taxon>
        <taxon>Panicodae</taxon>
        <taxon>Paniceae</taxon>
        <taxon>Panicinae</taxon>
        <taxon>Panicum</taxon>
        <taxon>Panicum sect. Hiantes</taxon>
    </lineage>
</organism>
<feature type="chain" id="PRO_5035908307" evidence="6">
    <location>
        <begin position="23"/>
        <end position="231"/>
    </location>
</feature>
<protein>
    <submittedName>
        <fullName evidence="7">Uncharacterized protein</fullName>
    </submittedName>
</protein>
<dbReference type="Pfam" id="PF01559">
    <property type="entry name" value="Zein"/>
    <property type="match status" value="1"/>
</dbReference>
<comment type="similarity">
    <text evidence="1">Belongs to the zein family.</text>
</comment>
<evidence type="ECO:0000256" key="5">
    <source>
        <dbReference type="ARBA" id="ARBA00023129"/>
    </source>
</evidence>